<reference evidence="2" key="1">
    <citation type="journal article" date="2008" name="Nat. Genet.">
        <title>The Pristionchus pacificus genome provides a unique perspective on nematode lifestyle and parasitism.</title>
        <authorList>
            <person name="Dieterich C."/>
            <person name="Clifton S.W."/>
            <person name="Schuster L.N."/>
            <person name="Chinwalla A."/>
            <person name="Delehaunty K."/>
            <person name="Dinkelacker I."/>
            <person name="Fulton L."/>
            <person name="Fulton R."/>
            <person name="Godfrey J."/>
            <person name="Minx P."/>
            <person name="Mitreva M."/>
            <person name="Roeseler W."/>
            <person name="Tian H."/>
            <person name="Witte H."/>
            <person name="Yang S.P."/>
            <person name="Wilson R.K."/>
            <person name="Sommer R.J."/>
        </authorList>
    </citation>
    <scope>NUCLEOTIDE SEQUENCE [LARGE SCALE GENOMIC DNA]</scope>
    <source>
        <strain evidence="2">PS312</strain>
    </source>
</reference>
<dbReference type="AlphaFoldDB" id="A0A2A6BBN4"/>
<organism evidence="1 2">
    <name type="scientific">Pristionchus pacificus</name>
    <name type="common">Parasitic nematode worm</name>
    <dbReference type="NCBI Taxonomy" id="54126"/>
    <lineage>
        <taxon>Eukaryota</taxon>
        <taxon>Metazoa</taxon>
        <taxon>Ecdysozoa</taxon>
        <taxon>Nematoda</taxon>
        <taxon>Chromadorea</taxon>
        <taxon>Rhabditida</taxon>
        <taxon>Rhabditina</taxon>
        <taxon>Diplogasteromorpha</taxon>
        <taxon>Diplogasteroidea</taxon>
        <taxon>Neodiplogasteridae</taxon>
        <taxon>Pristionchus</taxon>
    </lineage>
</organism>
<gene>
    <name evidence="1" type="primary">WBGene00282985</name>
</gene>
<evidence type="ECO:0000313" key="1">
    <source>
        <dbReference type="EnsemblMetazoa" id="PPA44616.1"/>
    </source>
</evidence>
<sequence>MEVDQANHDEIDLKKNPLGGMTPSGLRRMMFNMINALAIRGFDLFPLSIADSISDFRELFFTAIEVLYVHAPNDFPRTEEDLTGDELWILKSAAAVFMRYLCYNIEDDEIPEELTL</sequence>
<evidence type="ECO:0000313" key="2">
    <source>
        <dbReference type="Proteomes" id="UP000005239"/>
    </source>
</evidence>
<keyword evidence="2" id="KW-1185">Reference proteome</keyword>
<proteinExistence type="predicted"/>
<dbReference type="EnsemblMetazoa" id="PPA44616.1">
    <property type="protein sequence ID" value="PPA44616.1"/>
    <property type="gene ID" value="WBGene00282985"/>
</dbReference>
<dbReference type="Proteomes" id="UP000005239">
    <property type="component" value="Unassembled WGS sequence"/>
</dbReference>
<reference evidence="1" key="2">
    <citation type="submission" date="2022-06" db="UniProtKB">
        <authorList>
            <consortium name="EnsemblMetazoa"/>
        </authorList>
    </citation>
    <scope>IDENTIFICATION</scope>
    <source>
        <strain evidence="1">PS312</strain>
    </source>
</reference>
<accession>A0A2A6BBN4</accession>
<accession>A0A8R1Z784</accession>
<protein>
    <submittedName>
        <fullName evidence="1">Uncharacterized protein</fullName>
    </submittedName>
</protein>
<name>A0A2A6BBN4_PRIPA</name>